<feature type="transmembrane region" description="Helical" evidence="7">
    <location>
        <begin position="347"/>
        <end position="366"/>
    </location>
</feature>
<feature type="transmembrane region" description="Helical" evidence="7">
    <location>
        <begin position="309"/>
        <end position="327"/>
    </location>
</feature>
<feature type="transmembrane region" description="Helical" evidence="7">
    <location>
        <begin position="162"/>
        <end position="180"/>
    </location>
</feature>
<evidence type="ECO:0000256" key="3">
    <source>
        <dbReference type="ARBA" id="ARBA00022475"/>
    </source>
</evidence>
<feature type="transmembrane region" description="Helical" evidence="7">
    <location>
        <begin position="20"/>
        <end position="43"/>
    </location>
</feature>
<feature type="transmembrane region" description="Helical" evidence="7">
    <location>
        <begin position="435"/>
        <end position="453"/>
    </location>
</feature>
<evidence type="ECO:0000256" key="2">
    <source>
        <dbReference type="ARBA" id="ARBA00007430"/>
    </source>
</evidence>
<proteinExistence type="inferred from homology"/>
<keyword evidence="5 7" id="KW-1133">Transmembrane helix</keyword>
<evidence type="ECO:0000256" key="6">
    <source>
        <dbReference type="ARBA" id="ARBA00023136"/>
    </source>
</evidence>
<sequence length="476" mass="52118">MLSFAQKYTNLLISLPTIMVLSRLLTPAQVGVYSVAVAFVNIVQMLRDFGTSEYLVQVRELDDATARSAFTVTFIIAWALGVALFLCSPLIASFFNEEGLRLVLEVMSINFFLLPFGSTVNALLMRSMQFGIRYRIATTAQLAQSAVTLTLAWLGYGYMSPAWGSVAGMVVNVLGCLSWGRDYRIRGVGLAHWRPVASFGVQKTFGSIVNRVGMSAPDFIIGRMLGFAEAGLFSRGNGLVRMFRENIIGAIGSVAFSAFSQRHRDDKRPSDLFLKSITFVTCISWPFFAFSALMAFPVMRIMFGDQWDAAVPILQFLAIAGLISTSLSHNSELLTATGRIGVATTRITVLQSVRVAAMIAAAFYSLNAVAAVQVPVALFGFVYTANALIRYSGITWRDLFRALAPTIPVTIATMTIPALVYLLDTPSGDNLWSPLLGSMAGAAFGWLLGIWLVRHPVWFELRDFLSARINARLGRT</sequence>
<comment type="caution">
    <text evidence="8">The sequence shown here is derived from an EMBL/GenBank/DDBJ whole genome shotgun (WGS) entry which is preliminary data.</text>
</comment>
<comment type="similarity">
    <text evidence="2">Belongs to the polysaccharide synthase family.</text>
</comment>
<feature type="transmembrane region" description="Helical" evidence="7">
    <location>
        <begin position="272"/>
        <end position="297"/>
    </location>
</feature>
<evidence type="ECO:0000313" key="8">
    <source>
        <dbReference type="EMBL" id="ROO27673.1"/>
    </source>
</evidence>
<evidence type="ECO:0000256" key="4">
    <source>
        <dbReference type="ARBA" id="ARBA00022692"/>
    </source>
</evidence>
<gene>
    <name evidence="8" type="ORF">SAOR_07445</name>
</gene>
<feature type="transmembrane region" description="Helical" evidence="7">
    <location>
        <begin position="136"/>
        <end position="156"/>
    </location>
</feature>
<evidence type="ECO:0000313" key="9">
    <source>
        <dbReference type="Proteomes" id="UP000283993"/>
    </source>
</evidence>
<keyword evidence="3" id="KW-1003">Cell membrane</keyword>
<name>A0A423PQ10_9GAMM</name>
<reference evidence="8 9" key="1">
    <citation type="submission" date="2013-10" db="EMBL/GenBank/DDBJ databases">
        <title>Salinisphaera orenii MK-B5 Genome Sequencing.</title>
        <authorList>
            <person name="Lai Q."/>
            <person name="Li C."/>
            <person name="Shao Z."/>
        </authorList>
    </citation>
    <scope>NUCLEOTIDE SEQUENCE [LARGE SCALE GENOMIC DNA]</scope>
    <source>
        <strain evidence="8 9">MK-B5</strain>
    </source>
</reference>
<organism evidence="8 9">
    <name type="scientific">Salinisphaera orenii MK-B5</name>
    <dbReference type="NCBI Taxonomy" id="856730"/>
    <lineage>
        <taxon>Bacteria</taxon>
        <taxon>Pseudomonadati</taxon>
        <taxon>Pseudomonadota</taxon>
        <taxon>Gammaproteobacteria</taxon>
        <taxon>Salinisphaerales</taxon>
        <taxon>Salinisphaeraceae</taxon>
        <taxon>Salinisphaera</taxon>
    </lineage>
</organism>
<keyword evidence="4 7" id="KW-0812">Transmembrane</keyword>
<protein>
    <submittedName>
        <fullName evidence="8">Polysaccharide biosynthesis protein</fullName>
    </submittedName>
</protein>
<dbReference type="PANTHER" id="PTHR30250:SF10">
    <property type="entry name" value="LIPOPOLYSACCHARIDE BIOSYNTHESIS PROTEIN WZXC"/>
    <property type="match status" value="1"/>
</dbReference>
<dbReference type="PANTHER" id="PTHR30250">
    <property type="entry name" value="PST FAMILY PREDICTED COLANIC ACID TRANSPORTER"/>
    <property type="match status" value="1"/>
</dbReference>
<accession>A0A423PQ10</accession>
<evidence type="ECO:0000256" key="1">
    <source>
        <dbReference type="ARBA" id="ARBA00004651"/>
    </source>
</evidence>
<comment type="subcellular location">
    <subcellularLocation>
        <location evidence="1">Cell membrane</location>
        <topology evidence="1">Multi-pass membrane protein</topology>
    </subcellularLocation>
</comment>
<dbReference type="Pfam" id="PF13440">
    <property type="entry name" value="Polysacc_synt_3"/>
    <property type="match status" value="1"/>
</dbReference>
<feature type="transmembrane region" description="Helical" evidence="7">
    <location>
        <begin position="372"/>
        <end position="391"/>
    </location>
</feature>
<feature type="transmembrane region" description="Helical" evidence="7">
    <location>
        <begin position="107"/>
        <end position="124"/>
    </location>
</feature>
<dbReference type="Proteomes" id="UP000283993">
    <property type="component" value="Unassembled WGS sequence"/>
</dbReference>
<dbReference type="InterPro" id="IPR050833">
    <property type="entry name" value="Poly_Biosynth_Transport"/>
</dbReference>
<dbReference type="GO" id="GO:0005886">
    <property type="term" value="C:plasma membrane"/>
    <property type="evidence" value="ECO:0007669"/>
    <property type="project" value="UniProtKB-SubCell"/>
</dbReference>
<dbReference type="EMBL" id="AYKH01000012">
    <property type="protein sequence ID" value="ROO27673.1"/>
    <property type="molecule type" value="Genomic_DNA"/>
</dbReference>
<dbReference type="CDD" id="cd13127">
    <property type="entry name" value="MATE_tuaB_like"/>
    <property type="match status" value="1"/>
</dbReference>
<dbReference type="AlphaFoldDB" id="A0A423PQ10"/>
<keyword evidence="6 7" id="KW-0472">Membrane</keyword>
<evidence type="ECO:0000256" key="7">
    <source>
        <dbReference type="SAM" id="Phobius"/>
    </source>
</evidence>
<keyword evidence="9" id="KW-1185">Reference proteome</keyword>
<feature type="transmembrane region" description="Helical" evidence="7">
    <location>
        <begin position="403"/>
        <end position="423"/>
    </location>
</feature>
<feature type="transmembrane region" description="Helical" evidence="7">
    <location>
        <begin position="69"/>
        <end position="95"/>
    </location>
</feature>
<evidence type="ECO:0000256" key="5">
    <source>
        <dbReference type="ARBA" id="ARBA00022989"/>
    </source>
</evidence>